<keyword evidence="3" id="KW-0813">Transport</keyword>
<comment type="catalytic activity">
    <reaction evidence="7">
        <text>myo-inositol(out) + H(+)(out) = myo-inositol(in) + H(+)(in)</text>
        <dbReference type="Rhea" id="RHEA:60364"/>
        <dbReference type="ChEBI" id="CHEBI:15378"/>
        <dbReference type="ChEBI" id="CHEBI:17268"/>
    </reaction>
</comment>
<dbReference type="eggNOG" id="KOG0569">
    <property type="taxonomic scope" value="Eukaryota"/>
</dbReference>
<name>E6ZXA8_SPORE</name>
<evidence type="ECO:0000256" key="6">
    <source>
        <dbReference type="ARBA" id="ARBA00023136"/>
    </source>
</evidence>
<dbReference type="InterPro" id="IPR020846">
    <property type="entry name" value="MFS_dom"/>
</dbReference>
<feature type="compositionally biased region" description="Polar residues" evidence="8">
    <location>
        <begin position="269"/>
        <end position="278"/>
    </location>
</feature>
<dbReference type="GO" id="GO:0016020">
    <property type="term" value="C:membrane"/>
    <property type="evidence" value="ECO:0007669"/>
    <property type="project" value="UniProtKB-SubCell"/>
</dbReference>
<feature type="transmembrane region" description="Helical" evidence="9">
    <location>
        <begin position="83"/>
        <end position="102"/>
    </location>
</feature>
<dbReference type="InterPro" id="IPR036259">
    <property type="entry name" value="MFS_trans_sf"/>
</dbReference>
<feature type="transmembrane region" description="Helical" evidence="9">
    <location>
        <begin position="29"/>
        <end position="46"/>
    </location>
</feature>
<keyword evidence="5 9" id="KW-1133">Transmembrane helix</keyword>
<evidence type="ECO:0000256" key="3">
    <source>
        <dbReference type="ARBA" id="ARBA00022448"/>
    </source>
</evidence>
<dbReference type="PROSITE" id="PS50850">
    <property type="entry name" value="MFS"/>
    <property type="match status" value="1"/>
</dbReference>
<dbReference type="InterPro" id="IPR045263">
    <property type="entry name" value="GLUT"/>
</dbReference>
<comment type="similarity">
    <text evidence="2">Belongs to the major facilitator superfamily. Sugar transporter (TC 2.A.1.1) family.</text>
</comment>
<gene>
    <name evidence="11" type="ORF">sr12721</name>
</gene>
<evidence type="ECO:0000256" key="8">
    <source>
        <dbReference type="SAM" id="MobiDB-lite"/>
    </source>
</evidence>
<dbReference type="OrthoDB" id="4540492at2759"/>
<dbReference type="PROSITE" id="PS00217">
    <property type="entry name" value="SUGAR_TRANSPORT_2"/>
    <property type="match status" value="1"/>
</dbReference>
<feature type="transmembrane region" description="Helical" evidence="9">
    <location>
        <begin position="114"/>
        <end position="132"/>
    </location>
</feature>
<evidence type="ECO:0000313" key="12">
    <source>
        <dbReference type="Proteomes" id="UP000008867"/>
    </source>
</evidence>
<evidence type="ECO:0000256" key="2">
    <source>
        <dbReference type="ARBA" id="ARBA00010992"/>
    </source>
</evidence>
<feature type="compositionally biased region" description="Polar residues" evidence="8">
    <location>
        <begin position="287"/>
        <end position="300"/>
    </location>
</feature>
<feature type="transmembrane region" description="Helical" evidence="9">
    <location>
        <begin position="174"/>
        <end position="195"/>
    </location>
</feature>
<dbReference type="EMBL" id="FQ311452">
    <property type="protein sequence ID" value="CBQ71865.1"/>
    <property type="molecule type" value="Genomic_DNA"/>
</dbReference>
<evidence type="ECO:0000259" key="10">
    <source>
        <dbReference type="PROSITE" id="PS50850"/>
    </source>
</evidence>
<dbReference type="HOGENOM" id="CLU_001265_30_5_1"/>
<dbReference type="GO" id="GO:0015149">
    <property type="term" value="F:hexose transmembrane transporter activity"/>
    <property type="evidence" value="ECO:0007669"/>
    <property type="project" value="TreeGrafter"/>
</dbReference>
<feature type="transmembrane region" description="Helical" evidence="9">
    <location>
        <begin position="414"/>
        <end position="435"/>
    </location>
</feature>
<keyword evidence="4 9" id="KW-0812">Transmembrane</keyword>
<accession>E6ZXA8</accession>
<keyword evidence="12" id="KW-1185">Reference proteome</keyword>
<dbReference type="InterPro" id="IPR005829">
    <property type="entry name" value="Sugar_transporter_CS"/>
</dbReference>
<dbReference type="PANTHER" id="PTHR23503:SF8">
    <property type="entry name" value="FACILITATED GLUCOSE TRANSPORTER PROTEIN 1"/>
    <property type="match status" value="1"/>
</dbReference>
<evidence type="ECO:0000256" key="4">
    <source>
        <dbReference type="ARBA" id="ARBA00022692"/>
    </source>
</evidence>
<feature type="domain" description="Major facilitator superfamily (MFS) profile" evidence="10">
    <location>
        <begin position="30"/>
        <end position="509"/>
    </location>
</feature>
<proteinExistence type="inferred from homology"/>
<comment type="subcellular location">
    <subcellularLocation>
        <location evidence="1">Membrane</location>
        <topology evidence="1">Multi-pass membrane protein</topology>
    </subcellularLocation>
</comment>
<dbReference type="InterPro" id="IPR005828">
    <property type="entry name" value="MFS_sugar_transport-like"/>
</dbReference>
<dbReference type="InterPro" id="IPR003663">
    <property type="entry name" value="Sugar/inositol_transpt"/>
</dbReference>
<dbReference type="AlphaFoldDB" id="E6ZXA8"/>
<evidence type="ECO:0000256" key="5">
    <source>
        <dbReference type="ARBA" id="ARBA00022989"/>
    </source>
</evidence>
<dbReference type="Pfam" id="PF00083">
    <property type="entry name" value="Sugar_tr"/>
    <property type="match status" value="1"/>
</dbReference>
<feature type="transmembrane region" description="Helical" evidence="9">
    <location>
        <begin position="338"/>
        <end position="366"/>
    </location>
</feature>
<feature type="transmembrane region" description="Helical" evidence="9">
    <location>
        <begin position="386"/>
        <end position="407"/>
    </location>
</feature>
<dbReference type="PANTHER" id="PTHR23503">
    <property type="entry name" value="SOLUTE CARRIER FAMILY 2"/>
    <property type="match status" value="1"/>
</dbReference>
<dbReference type="SUPFAM" id="SSF103473">
    <property type="entry name" value="MFS general substrate transporter"/>
    <property type="match status" value="1"/>
</dbReference>
<feature type="region of interest" description="Disordered" evidence="8">
    <location>
        <begin position="263"/>
        <end position="300"/>
    </location>
</feature>
<keyword evidence="6 9" id="KW-0472">Membrane</keyword>
<feature type="transmembrane region" description="Helical" evidence="9">
    <location>
        <begin position="455"/>
        <end position="474"/>
    </location>
</feature>
<dbReference type="Proteomes" id="UP000008867">
    <property type="component" value="Chromosome 3"/>
</dbReference>
<protein>
    <submittedName>
        <fullName evidence="11">Related to VPS73-protein involved in vacuolar protein sorting</fullName>
    </submittedName>
</protein>
<dbReference type="VEuPathDB" id="FungiDB:sr12721"/>
<dbReference type="Gene3D" id="1.20.1250.20">
    <property type="entry name" value="MFS general substrate transporter like domains"/>
    <property type="match status" value="1"/>
</dbReference>
<evidence type="ECO:0000256" key="1">
    <source>
        <dbReference type="ARBA" id="ARBA00004141"/>
    </source>
</evidence>
<reference evidence="11 12" key="1">
    <citation type="journal article" date="2010" name="Science">
        <title>Pathogenicity determinants in smut fungi revealed by genome comparison.</title>
        <authorList>
            <person name="Schirawski J."/>
            <person name="Mannhaupt G."/>
            <person name="Muench K."/>
            <person name="Brefort T."/>
            <person name="Schipper K."/>
            <person name="Doehlemann G."/>
            <person name="Di Stasio M."/>
            <person name="Roessel N."/>
            <person name="Mendoza-Mendoza A."/>
            <person name="Pester D."/>
            <person name="Mueller O."/>
            <person name="Winterberg B."/>
            <person name="Meyer E."/>
            <person name="Ghareeb H."/>
            <person name="Wollenberg T."/>
            <person name="Muensterkoetter M."/>
            <person name="Wong P."/>
            <person name="Walter M."/>
            <person name="Stukenbrock E."/>
            <person name="Gueldener U."/>
            <person name="Kahmann R."/>
        </authorList>
    </citation>
    <scope>NUCLEOTIDE SEQUENCE [LARGE SCALE GENOMIC DNA]</scope>
    <source>
        <strain evidence="12">SRZ2</strain>
    </source>
</reference>
<dbReference type="PRINTS" id="PR00171">
    <property type="entry name" value="SUGRTRNSPORT"/>
</dbReference>
<evidence type="ECO:0000256" key="9">
    <source>
        <dbReference type="SAM" id="Phobius"/>
    </source>
</evidence>
<evidence type="ECO:0000256" key="7">
    <source>
        <dbReference type="ARBA" id="ARBA00049119"/>
    </source>
</evidence>
<evidence type="ECO:0000313" key="11">
    <source>
        <dbReference type="EMBL" id="CBQ71865.1"/>
    </source>
</evidence>
<organism evidence="11 12">
    <name type="scientific">Sporisorium reilianum (strain SRZ2)</name>
    <name type="common">Maize head smut fungus</name>
    <dbReference type="NCBI Taxonomy" id="999809"/>
    <lineage>
        <taxon>Eukaryota</taxon>
        <taxon>Fungi</taxon>
        <taxon>Dikarya</taxon>
        <taxon>Basidiomycota</taxon>
        <taxon>Ustilaginomycotina</taxon>
        <taxon>Ustilaginomycetes</taxon>
        <taxon>Ustilaginales</taxon>
        <taxon>Ustilaginaceae</taxon>
        <taxon>Sporisorium</taxon>
    </lineage>
</organism>
<feature type="transmembrane region" description="Helical" evidence="9">
    <location>
        <begin position="486"/>
        <end position="507"/>
    </location>
</feature>
<sequence length="510" mass="53114">MPAPASSNGAARATPTTDTKHSVTTRFRIVLLWILFSATNYGYGISELNALQPILTCQSRDPSAPQRLSPLATGCIALSESQFGLVTALFTLGGLVSSFLISPLSKSLGWGRRTCITASATAGIVGSCVLALSSTLPGLGAGRFIQGIGSGIGVVIVPIFINEISPPALKGSNGVLNQFSIVMGIFIAQAIGASWLGSDGVYWRAVPVVSGLVSVLQLVGSRTVGVESPGWLEGEGRSGSAMAASDAADEVRALLWSPKELQSWKESRGSTSGRGANNSDEERQGLLTDSTTNPTSASADQTTKVGLSTLFTDAHIRRGATLIILTQLGQQLSGINAVLYYSVGILGAILPALAGSIGILITVINIVMTFPPIYLIDEHRVGRRTLMLGSALVMALASALLGAGIVCGYKGLSAVCMVLMVAGFSFGLGPIPFVILPELVPPRAVSTATSLGLTLNWTANFVVGSAFLPVKNWLAQFDANHTGGAVFWIFAVSNLITALIVATMYRYNPE</sequence>
<feature type="transmembrane region" description="Helical" evidence="9">
    <location>
        <begin position="144"/>
        <end position="162"/>
    </location>
</feature>